<gene>
    <name evidence="1" type="ORF">OMM_14669</name>
</gene>
<reference evidence="2" key="1">
    <citation type="submission" date="2012-11" db="EMBL/GenBank/DDBJ databases">
        <authorList>
            <person name="Lucero-Rivera Y.E."/>
            <person name="Tovar-Ramirez D."/>
        </authorList>
    </citation>
    <scope>NUCLEOTIDE SEQUENCE [LARGE SCALE GENOMIC DNA]</scope>
    <source>
        <strain evidence="2">Araruama</strain>
    </source>
</reference>
<evidence type="ECO:0000313" key="2">
    <source>
        <dbReference type="Proteomes" id="UP000189670"/>
    </source>
</evidence>
<evidence type="ECO:0000313" key="1">
    <source>
        <dbReference type="EMBL" id="ETR65185.1"/>
    </source>
</evidence>
<sequence>MFGFDNESSVSTFDNFLGSPPMTVFGQMHFWFYLADILSQAFHPDDCLSDMPYLNPSSDNASAVYEYGGIAMEFQIEHLEA</sequence>
<protein>
    <submittedName>
        <fullName evidence="1">Uncharacterized protein</fullName>
    </submittedName>
</protein>
<comment type="caution">
    <text evidence="1">The sequence shown here is derived from an EMBL/GenBank/DDBJ whole genome shotgun (WGS) entry which is preliminary data.</text>
</comment>
<dbReference type="EMBL" id="ATBP01003111">
    <property type="protein sequence ID" value="ETR65185.1"/>
    <property type="molecule type" value="Genomic_DNA"/>
</dbReference>
<organism evidence="1 2">
    <name type="scientific">Candidatus Magnetoglobus multicellularis str. Araruama</name>
    <dbReference type="NCBI Taxonomy" id="890399"/>
    <lineage>
        <taxon>Bacteria</taxon>
        <taxon>Pseudomonadati</taxon>
        <taxon>Thermodesulfobacteriota</taxon>
        <taxon>Desulfobacteria</taxon>
        <taxon>Desulfobacterales</taxon>
        <taxon>Desulfobacteraceae</taxon>
        <taxon>Candidatus Magnetoglobus</taxon>
    </lineage>
</organism>
<name>A0A1V1NRI3_9BACT</name>
<proteinExistence type="predicted"/>
<accession>A0A1V1NRI3</accession>
<dbReference type="Proteomes" id="UP000189670">
    <property type="component" value="Unassembled WGS sequence"/>
</dbReference>
<dbReference type="AlphaFoldDB" id="A0A1V1NRI3"/>